<reference evidence="3" key="1">
    <citation type="submission" date="2022-01" db="EMBL/GenBank/DDBJ databases">
        <title>Genome-Based Taxonomic Classification of the Phylum Actinobacteria.</title>
        <authorList>
            <person name="Gao Y."/>
        </authorList>
    </citation>
    <scope>NUCLEOTIDE SEQUENCE</scope>
    <source>
        <strain evidence="3">KLBMP 8922</strain>
    </source>
</reference>
<evidence type="ECO:0000313" key="4">
    <source>
        <dbReference type="Proteomes" id="UP001165378"/>
    </source>
</evidence>
<accession>A0AA41PWC5</accession>
<name>A0AA41PWC5_9ACTN</name>
<feature type="region of interest" description="Disordered" evidence="1">
    <location>
        <begin position="1"/>
        <end position="32"/>
    </location>
</feature>
<keyword evidence="4" id="KW-1185">Reference proteome</keyword>
<keyword evidence="2" id="KW-0812">Transmembrane</keyword>
<gene>
    <name evidence="3" type="ORF">LZ495_00625</name>
</gene>
<feature type="transmembrane region" description="Helical" evidence="2">
    <location>
        <begin position="49"/>
        <end position="66"/>
    </location>
</feature>
<sequence>MRDQGQDQGQEQEQDQEQDPGRSGGVVDIGAAPTPADIEAARRRRLAEAWGSLVGSLVLMGAISAVGGSAAWVKAVGMVVVVAGAYRFITRFGGTRPTTRAVQRIADELGWQKVTFVEQAADAARDVDGVGRARLVAADGSVMRLGRNPWSSRKRRYLAEAQGGQVWFAGDFRTSGVVALAGGAEPRLVGPPSNGYLELGDRETDRGAGAAGLVEAGTCFVAVPDHAGADFVYDHAGEVPKTGIEAPRLDRDGVAGTFHMDADGFRVTDGDDEFSLAWGELAEVVFLGKGLVGLLRGPYDGTWVHPPTMGRNGAFVVSLTAGADLQAGLAGGSDAAAAALVHFAAESGARVKVLLPVHAPYIETSAG</sequence>
<evidence type="ECO:0000256" key="1">
    <source>
        <dbReference type="SAM" id="MobiDB-lite"/>
    </source>
</evidence>
<comment type="caution">
    <text evidence="3">The sequence shown here is derived from an EMBL/GenBank/DDBJ whole genome shotgun (WGS) entry which is preliminary data.</text>
</comment>
<dbReference type="EMBL" id="JAKFHA010000001">
    <property type="protein sequence ID" value="MCF2525732.1"/>
    <property type="molecule type" value="Genomic_DNA"/>
</dbReference>
<dbReference type="Proteomes" id="UP001165378">
    <property type="component" value="Unassembled WGS sequence"/>
</dbReference>
<keyword evidence="2" id="KW-1133">Transmembrane helix</keyword>
<evidence type="ECO:0000313" key="3">
    <source>
        <dbReference type="EMBL" id="MCF2525732.1"/>
    </source>
</evidence>
<proteinExistence type="predicted"/>
<keyword evidence="2" id="KW-0472">Membrane</keyword>
<organism evidence="3 4">
    <name type="scientific">Yinghuangia soli</name>
    <dbReference type="NCBI Taxonomy" id="2908204"/>
    <lineage>
        <taxon>Bacteria</taxon>
        <taxon>Bacillati</taxon>
        <taxon>Actinomycetota</taxon>
        <taxon>Actinomycetes</taxon>
        <taxon>Kitasatosporales</taxon>
        <taxon>Streptomycetaceae</taxon>
        <taxon>Yinghuangia</taxon>
    </lineage>
</organism>
<dbReference type="AlphaFoldDB" id="A0AA41PWC5"/>
<dbReference type="RefSeq" id="WP_235049761.1">
    <property type="nucleotide sequence ID" value="NZ_JAKFHA010000001.1"/>
</dbReference>
<protein>
    <submittedName>
        <fullName evidence="3">Uncharacterized protein</fullName>
    </submittedName>
</protein>
<evidence type="ECO:0000256" key="2">
    <source>
        <dbReference type="SAM" id="Phobius"/>
    </source>
</evidence>